<dbReference type="InterPro" id="IPR003423">
    <property type="entry name" value="OMP_efflux"/>
</dbReference>
<feature type="signal peptide" evidence="2">
    <location>
        <begin position="1"/>
        <end position="21"/>
    </location>
</feature>
<keyword evidence="3" id="KW-0175">Coiled coil</keyword>
<sequence length="477" mass="50399">MVSAAAKAAAAVLCVALAACAEVGPDYRIPPGALVNAPAANRPFVAGASGASGAKVASGEPLPDRWWRLFDDPALDGLVEKALSGNVDLRVAEANLARSDALLAAARTAREPSIAADASTNYTQQSAQSVLSHVEPPRHEIYNIGFTASYDLDLFGGIRRGIEAASADREAVAAARDLARVNVAAEVTRAYSDLCNAGNQLDIARRSISVQERRLALTRQLVAHGRAPSFEQRRDEGAADSSRAQLAPLEARRLNAAFRLAALTGQPPENYDRALLACRTPLSLAAPIPTGDGRALLKRRPDVRAAERRLAAATARIGVETAALYPDIKLGASIGSTGGAASFFTPLTNRFAIGPMVTWDLHRNAIRARIEAARADSRASLAHFDATVLAALRETETALETYAGALERLRRLEASRDAARAVMERTDELRRGGKVGGLVALDAERGWLAAQAAVAAAQREVNDDQIATFLALGGGWQ</sequence>
<dbReference type="PROSITE" id="PS51257">
    <property type="entry name" value="PROKAR_LIPOPROTEIN"/>
    <property type="match status" value="1"/>
</dbReference>
<keyword evidence="5" id="KW-1185">Reference proteome</keyword>
<feature type="chain" id="PRO_5007364658" evidence="2">
    <location>
        <begin position="22"/>
        <end position="477"/>
    </location>
</feature>
<comment type="subcellular location">
    <subcellularLocation>
        <location evidence="2">Cell membrane</location>
        <topology evidence="2">Lipid-anchor</topology>
    </subcellularLocation>
</comment>
<dbReference type="AlphaFoldDB" id="Q2T939"/>
<dbReference type="GeneID" id="45117612"/>
<dbReference type="NCBIfam" id="TIGR01845">
    <property type="entry name" value="outer_NodT"/>
    <property type="match status" value="1"/>
</dbReference>
<proteinExistence type="inferred from homology"/>
<keyword evidence="2" id="KW-0812">Transmembrane</keyword>
<evidence type="ECO:0000313" key="4">
    <source>
        <dbReference type="EMBL" id="ABC34565.1"/>
    </source>
</evidence>
<dbReference type="PANTHER" id="PTHR30203">
    <property type="entry name" value="OUTER MEMBRANE CATION EFFLUX PROTEIN"/>
    <property type="match status" value="1"/>
</dbReference>
<evidence type="ECO:0000256" key="2">
    <source>
        <dbReference type="RuleBase" id="RU362097"/>
    </source>
</evidence>
<dbReference type="InterPro" id="IPR010131">
    <property type="entry name" value="MdtP/NodT-like"/>
</dbReference>
<dbReference type="GO" id="GO:0015562">
    <property type="term" value="F:efflux transmembrane transporter activity"/>
    <property type="evidence" value="ECO:0007669"/>
    <property type="project" value="InterPro"/>
</dbReference>
<dbReference type="Proteomes" id="UP000001930">
    <property type="component" value="Chromosome II"/>
</dbReference>
<protein>
    <submittedName>
        <fullName evidence="4">Outer membrane efflux protein</fullName>
    </submittedName>
</protein>
<dbReference type="SUPFAM" id="SSF56954">
    <property type="entry name" value="Outer membrane efflux proteins (OEP)"/>
    <property type="match status" value="1"/>
</dbReference>
<dbReference type="KEGG" id="bte:BTH_II0108"/>
<keyword evidence="2" id="KW-0732">Signal</keyword>
<accession>Q2T939</accession>
<dbReference type="Gene3D" id="2.20.200.10">
    <property type="entry name" value="Outer membrane efflux proteins (OEP)"/>
    <property type="match status" value="1"/>
</dbReference>
<comment type="similarity">
    <text evidence="1 2">Belongs to the outer membrane factor (OMF) (TC 1.B.17) family.</text>
</comment>
<keyword evidence="2" id="KW-0472">Membrane</keyword>
<evidence type="ECO:0000256" key="3">
    <source>
        <dbReference type="SAM" id="Coils"/>
    </source>
</evidence>
<name>Q2T939_BURTA</name>
<dbReference type="RefSeq" id="WP_009894704.1">
    <property type="nucleotide sequence ID" value="NC_007650.1"/>
</dbReference>
<dbReference type="Pfam" id="PF02321">
    <property type="entry name" value="OEP"/>
    <property type="match status" value="2"/>
</dbReference>
<gene>
    <name evidence="4" type="ordered locus">BTH_II0108</name>
</gene>
<dbReference type="GO" id="GO:0005886">
    <property type="term" value="C:plasma membrane"/>
    <property type="evidence" value="ECO:0007669"/>
    <property type="project" value="UniProtKB-SubCell"/>
</dbReference>
<keyword evidence="2" id="KW-0564">Palmitate</keyword>
<organism evidence="4 5">
    <name type="scientific">Burkholderia thailandensis (strain ATCC 700388 / DSM 13276 / CCUG 48851 / CIP 106301 / E264)</name>
    <dbReference type="NCBI Taxonomy" id="271848"/>
    <lineage>
        <taxon>Bacteria</taxon>
        <taxon>Pseudomonadati</taxon>
        <taxon>Pseudomonadota</taxon>
        <taxon>Betaproteobacteria</taxon>
        <taxon>Burkholderiales</taxon>
        <taxon>Burkholderiaceae</taxon>
        <taxon>Burkholderia</taxon>
        <taxon>pseudomallei group</taxon>
    </lineage>
</organism>
<dbReference type="PANTHER" id="PTHR30203:SF21">
    <property type="entry name" value="OUTER MEMBRANE COMPONENT OF MULTIDRUG EFFLUX PUMP-RELATED"/>
    <property type="match status" value="1"/>
</dbReference>
<evidence type="ECO:0000313" key="5">
    <source>
        <dbReference type="Proteomes" id="UP000001930"/>
    </source>
</evidence>
<dbReference type="HOGENOM" id="CLU_012817_13_0_4"/>
<keyword evidence="2" id="KW-1134">Transmembrane beta strand</keyword>
<dbReference type="EMBL" id="CP000085">
    <property type="protein sequence ID" value="ABC34565.1"/>
    <property type="molecule type" value="Genomic_DNA"/>
</dbReference>
<keyword evidence="2" id="KW-0449">Lipoprotein</keyword>
<evidence type="ECO:0000256" key="1">
    <source>
        <dbReference type="ARBA" id="ARBA00007613"/>
    </source>
</evidence>
<feature type="coiled-coil region" evidence="3">
    <location>
        <begin position="392"/>
        <end position="429"/>
    </location>
</feature>
<dbReference type="Gene3D" id="1.20.1600.10">
    <property type="entry name" value="Outer membrane efflux proteins (OEP)"/>
    <property type="match status" value="1"/>
</dbReference>
<reference evidence="4 5" key="1">
    <citation type="journal article" date="2005" name="BMC Genomics">
        <title>Bacterial genome adaptation to niches: divergence of the potential virulence genes in three Burkholderia species of different survival strategies.</title>
        <authorList>
            <person name="Kim H.S."/>
            <person name="Schell M.A."/>
            <person name="Yu Y."/>
            <person name="Ulrich R.L."/>
            <person name="Sarria S.H."/>
            <person name="Nierman W.C."/>
            <person name="DeShazer D."/>
        </authorList>
    </citation>
    <scope>NUCLEOTIDE SEQUENCE [LARGE SCALE GENOMIC DNA]</scope>
    <source>
        <strain evidence="5">ATCC 700388 / DSM 13276 / CCUG 48851 / CIP 106301 / E264</strain>
    </source>
</reference>